<evidence type="ECO:0000313" key="2">
    <source>
        <dbReference type="Proteomes" id="UP000652761"/>
    </source>
</evidence>
<dbReference type="OrthoDB" id="936547at2759"/>
<reference evidence="1" key="1">
    <citation type="submission" date="2017-07" db="EMBL/GenBank/DDBJ databases">
        <title>Taro Niue Genome Assembly and Annotation.</title>
        <authorList>
            <person name="Atibalentja N."/>
            <person name="Keating K."/>
            <person name="Fields C.J."/>
        </authorList>
    </citation>
    <scope>NUCLEOTIDE SEQUENCE</scope>
    <source>
        <strain evidence="1">Niue_2</strain>
        <tissue evidence="1">Leaf</tissue>
    </source>
</reference>
<dbReference type="Proteomes" id="UP000652761">
    <property type="component" value="Unassembled WGS sequence"/>
</dbReference>
<protein>
    <submittedName>
        <fullName evidence="1">Uncharacterized protein</fullName>
    </submittedName>
</protein>
<comment type="caution">
    <text evidence="1">The sequence shown here is derived from an EMBL/GenBank/DDBJ whole genome shotgun (WGS) entry which is preliminary data.</text>
</comment>
<keyword evidence="2" id="KW-1185">Reference proteome</keyword>
<proteinExistence type="predicted"/>
<dbReference type="EMBL" id="NMUH01002303">
    <property type="protein sequence ID" value="MQL99137.1"/>
    <property type="molecule type" value="Genomic_DNA"/>
</dbReference>
<name>A0A843VXQ7_COLES</name>
<accession>A0A843VXQ7</accession>
<gene>
    <name evidence="1" type="ORF">Taro_031861</name>
</gene>
<sequence>MHIMHAHLTTRCSNAAWSPWFLLELRRPAALSIVKVGMLKFRLHTSTDPLYQKDFMPLRYSQLFTIVQCLCYCILHEENVLGAIFSLRKDLRSAACWEEVEEALWGVLNEYQPVYAG</sequence>
<dbReference type="AlphaFoldDB" id="A0A843VXQ7"/>
<evidence type="ECO:0000313" key="1">
    <source>
        <dbReference type="EMBL" id="MQL99137.1"/>
    </source>
</evidence>
<organism evidence="1 2">
    <name type="scientific">Colocasia esculenta</name>
    <name type="common">Wild taro</name>
    <name type="synonym">Arum esculentum</name>
    <dbReference type="NCBI Taxonomy" id="4460"/>
    <lineage>
        <taxon>Eukaryota</taxon>
        <taxon>Viridiplantae</taxon>
        <taxon>Streptophyta</taxon>
        <taxon>Embryophyta</taxon>
        <taxon>Tracheophyta</taxon>
        <taxon>Spermatophyta</taxon>
        <taxon>Magnoliopsida</taxon>
        <taxon>Liliopsida</taxon>
        <taxon>Araceae</taxon>
        <taxon>Aroideae</taxon>
        <taxon>Colocasieae</taxon>
        <taxon>Colocasia</taxon>
    </lineage>
</organism>